<organism evidence="1 2">
    <name type="scientific">Streptomonospora litoralis</name>
    <dbReference type="NCBI Taxonomy" id="2498135"/>
    <lineage>
        <taxon>Bacteria</taxon>
        <taxon>Bacillati</taxon>
        <taxon>Actinomycetota</taxon>
        <taxon>Actinomycetes</taxon>
        <taxon>Streptosporangiales</taxon>
        <taxon>Nocardiopsidaceae</taxon>
        <taxon>Streptomonospora</taxon>
    </lineage>
</organism>
<proteinExistence type="predicted"/>
<sequence length="151" mass="16669">MAAEAPAAFARIRRAVFARHASPWSAWSRWATTPLVLVPVWTRDWRHAAAVAAWMALNPVLFPEPADDRAWSTRAMLGEEQWITDRPYDAALAVQTASSAAMLAALAAAYRRRPVATAAAAATTMGLTMVYWQQMVDYYDHNRDGPVPAVD</sequence>
<dbReference type="AlphaFoldDB" id="A0A4P6Q4T1"/>
<name>A0A4P6Q4T1_9ACTN</name>
<gene>
    <name evidence="1" type="ORF">EKD16_12845</name>
</gene>
<dbReference type="Pfam" id="PF20358">
    <property type="entry name" value="DUF6653"/>
    <property type="match status" value="1"/>
</dbReference>
<reference evidence="1 2" key="1">
    <citation type="submission" date="2019-02" db="EMBL/GenBank/DDBJ databases">
        <authorList>
            <person name="Khodamoradi S."/>
            <person name="Hahnke R.L."/>
            <person name="Kaempfer P."/>
            <person name="Schumann P."/>
            <person name="Rohde M."/>
            <person name="Steinert M."/>
            <person name="Luzhetskyy A."/>
            <person name="Wink J."/>
            <person name="Ruckert C."/>
        </authorList>
    </citation>
    <scope>NUCLEOTIDE SEQUENCE [LARGE SCALE GENOMIC DNA]</scope>
    <source>
        <strain evidence="1 2">M2</strain>
    </source>
</reference>
<accession>A0A4P6Q4T1</accession>
<evidence type="ECO:0000313" key="1">
    <source>
        <dbReference type="EMBL" id="QBI54351.1"/>
    </source>
</evidence>
<evidence type="ECO:0000313" key="2">
    <source>
        <dbReference type="Proteomes" id="UP000292235"/>
    </source>
</evidence>
<dbReference type="KEGG" id="strr:EKD16_12845"/>
<dbReference type="Proteomes" id="UP000292235">
    <property type="component" value="Chromosome"/>
</dbReference>
<protein>
    <submittedName>
        <fullName evidence="1">Uncharacterized protein</fullName>
    </submittedName>
</protein>
<keyword evidence="2" id="KW-1185">Reference proteome</keyword>
<dbReference type="EMBL" id="CP036455">
    <property type="protein sequence ID" value="QBI54351.1"/>
    <property type="molecule type" value="Genomic_DNA"/>
</dbReference>
<dbReference type="RefSeq" id="WP_242676945.1">
    <property type="nucleotide sequence ID" value="NZ_CP036455.1"/>
</dbReference>
<dbReference type="InterPro" id="IPR046595">
    <property type="entry name" value="DUF6653"/>
</dbReference>